<evidence type="ECO:0000259" key="3">
    <source>
        <dbReference type="Pfam" id="PF13828"/>
    </source>
</evidence>
<feature type="region of interest" description="Disordered" evidence="1">
    <location>
        <begin position="1"/>
        <end position="73"/>
    </location>
</feature>
<keyword evidence="2" id="KW-1133">Transmembrane helix</keyword>
<evidence type="ECO:0000313" key="6">
    <source>
        <dbReference type="Proteomes" id="UP000573327"/>
    </source>
</evidence>
<evidence type="ECO:0000259" key="4">
    <source>
        <dbReference type="Pfam" id="PF13845"/>
    </source>
</evidence>
<feature type="transmembrane region" description="Helical" evidence="2">
    <location>
        <begin position="188"/>
        <end position="213"/>
    </location>
</feature>
<proteinExistence type="predicted"/>
<keyword evidence="6" id="KW-1185">Reference proteome</keyword>
<organism evidence="5 6">
    <name type="scientific">Kitasatospora gansuensis</name>
    <dbReference type="NCBI Taxonomy" id="258050"/>
    <lineage>
        <taxon>Bacteria</taxon>
        <taxon>Bacillati</taxon>
        <taxon>Actinomycetota</taxon>
        <taxon>Actinomycetes</taxon>
        <taxon>Kitasatosporales</taxon>
        <taxon>Streptomycetaceae</taxon>
        <taxon>Kitasatospora</taxon>
    </lineage>
</organism>
<dbReference type="InterPro" id="IPR025241">
    <property type="entry name" value="DUF4190"/>
</dbReference>
<keyword evidence="2" id="KW-0812">Transmembrane</keyword>
<dbReference type="AlphaFoldDB" id="A0A7W7S657"/>
<feature type="domain" description="Septum formation-related" evidence="4">
    <location>
        <begin position="232"/>
        <end position="352"/>
    </location>
</feature>
<keyword evidence="2" id="KW-0472">Membrane</keyword>
<gene>
    <name evidence="5" type="ORF">F4556_000166</name>
</gene>
<dbReference type="RefSeq" id="WP_184910709.1">
    <property type="nucleotide sequence ID" value="NZ_JACHJR010000001.1"/>
</dbReference>
<dbReference type="Pfam" id="PF13845">
    <property type="entry name" value="Septum_form"/>
    <property type="match status" value="1"/>
</dbReference>
<feature type="compositionally biased region" description="Gly residues" evidence="1">
    <location>
        <begin position="18"/>
        <end position="29"/>
    </location>
</feature>
<evidence type="ECO:0000256" key="2">
    <source>
        <dbReference type="SAM" id="Phobius"/>
    </source>
</evidence>
<dbReference type="EMBL" id="JACHJR010000001">
    <property type="protein sequence ID" value="MBB4944631.1"/>
    <property type="molecule type" value="Genomic_DNA"/>
</dbReference>
<feature type="compositionally biased region" description="Low complexity" evidence="1">
    <location>
        <begin position="30"/>
        <end position="42"/>
    </location>
</feature>
<evidence type="ECO:0000313" key="5">
    <source>
        <dbReference type="EMBL" id="MBB4944631.1"/>
    </source>
</evidence>
<protein>
    <recommendedName>
        <fullName evidence="7">DUF4190 domain-containing protein</fullName>
    </recommendedName>
</protein>
<sequence length="479" mass="49767">MSSESDQSSSSSSSSDSGGSGGSDSGGGSADWSSPSSGNDSTPEPPASTPYEPPPADANPYAPPTDPYVPPTGPYADPYVTAAAAAAYAPPGDPYAPPAGPYAPPAGPPGAPPYAPPGQWAGAPGAPAPYGQPYWAGPQPAPQGTNGLAITSLVTGILGFGCCLWVLGLGFGIAALRQIGRRPQQGKGLAVAGIVISCLWAVLTIGAVGLLAAKGDFDAFGDRTNVFSLKTGDCVKEKTGGPGEVSRRFTVVPCTESHYGEVFGSVPLPGGHEKDTGYPGELVLQDAAAKACVGRQYEYVADYLAIPRGVEVTNLYPDRASWKLNSRQFGLCLFESREPLTRTLRQDAAAATGEQRDYLAATSELNQVVDQWPLDEPTDATPGVYQDWARKLVNAAQTEKTKLNAVLWTDGPRAQVGPLQAELDQVIAHAEKVRKTTDLAVLEDEVLELEDLARGPADSKLRAALKLPTSAPDIRPASA</sequence>
<comment type="caution">
    <text evidence="5">The sequence shown here is derived from an EMBL/GenBank/DDBJ whole genome shotgun (WGS) entry which is preliminary data.</text>
</comment>
<accession>A0A7W7S657</accession>
<evidence type="ECO:0008006" key="7">
    <source>
        <dbReference type="Google" id="ProtNLM"/>
    </source>
</evidence>
<feature type="transmembrane region" description="Helical" evidence="2">
    <location>
        <begin position="148"/>
        <end position="176"/>
    </location>
</feature>
<dbReference type="Proteomes" id="UP000573327">
    <property type="component" value="Unassembled WGS sequence"/>
</dbReference>
<name>A0A7W7S657_9ACTN</name>
<reference evidence="5 6" key="1">
    <citation type="submission" date="2020-08" db="EMBL/GenBank/DDBJ databases">
        <title>Sequencing the genomes of 1000 actinobacteria strains.</title>
        <authorList>
            <person name="Klenk H.-P."/>
        </authorList>
    </citation>
    <scope>NUCLEOTIDE SEQUENCE [LARGE SCALE GENOMIC DNA]</scope>
    <source>
        <strain evidence="5 6">DSM 44786</strain>
    </source>
</reference>
<dbReference type="Pfam" id="PF13828">
    <property type="entry name" value="DUF4190"/>
    <property type="match status" value="1"/>
</dbReference>
<feature type="compositionally biased region" description="Low complexity" evidence="1">
    <location>
        <begin position="1"/>
        <end position="17"/>
    </location>
</feature>
<feature type="compositionally biased region" description="Pro residues" evidence="1">
    <location>
        <begin position="43"/>
        <end position="73"/>
    </location>
</feature>
<dbReference type="InterPro" id="IPR026004">
    <property type="entry name" value="Septum_form"/>
</dbReference>
<evidence type="ECO:0000256" key="1">
    <source>
        <dbReference type="SAM" id="MobiDB-lite"/>
    </source>
</evidence>
<feature type="domain" description="DUF4190" evidence="3">
    <location>
        <begin position="148"/>
        <end position="205"/>
    </location>
</feature>